<gene>
    <name evidence="9 10" type="primary">cobD</name>
    <name evidence="10" type="ORF">HXA33_12755</name>
</gene>
<comment type="pathway">
    <text evidence="2 9">Cofactor biosynthesis; adenosylcobalamin biosynthesis.</text>
</comment>
<evidence type="ECO:0000256" key="2">
    <source>
        <dbReference type="ARBA" id="ARBA00004953"/>
    </source>
</evidence>
<dbReference type="HAMAP" id="MF_00024">
    <property type="entry name" value="CobD_CbiB"/>
    <property type="match status" value="1"/>
</dbReference>
<protein>
    <recommendedName>
        <fullName evidence="9">Cobalamin biosynthesis protein CobD</fullName>
    </recommendedName>
</protein>
<accession>A0A9Q4B3E7</accession>
<reference evidence="10" key="1">
    <citation type="submission" date="2020-06" db="EMBL/GenBank/DDBJ databases">
        <title>Insight into the genomes of haloalkaliphilic bacilli from Kenyan soda lakes.</title>
        <authorList>
            <person name="Mwirichia R."/>
            <person name="Villamizar G.C."/>
            <person name="Poehlein A."/>
            <person name="Mugweru J."/>
            <person name="Kipnyargis A."/>
            <person name="Kiplimo D."/>
            <person name="Orwa P."/>
            <person name="Daniel R."/>
        </authorList>
    </citation>
    <scope>NUCLEOTIDE SEQUENCE</scope>
    <source>
        <strain evidence="10">B1096_S55</strain>
    </source>
</reference>
<evidence type="ECO:0000256" key="3">
    <source>
        <dbReference type="ARBA" id="ARBA00006263"/>
    </source>
</evidence>
<evidence type="ECO:0000256" key="4">
    <source>
        <dbReference type="ARBA" id="ARBA00022475"/>
    </source>
</evidence>
<feature type="transmembrane region" description="Helical" evidence="9">
    <location>
        <begin position="6"/>
        <end position="23"/>
    </location>
</feature>
<keyword evidence="6 9" id="KW-0812">Transmembrane</keyword>
<comment type="similarity">
    <text evidence="3 9">Belongs to the CobD/CbiB family.</text>
</comment>
<keyword evidence="8 9" id="KW-0472">Membrane</keyword>
<evidence type="ECO:0000256" key="1">
    <source>
        <dbReference type="ARBA" id="ARBA00004651"/>
    </source>
</evidence>
<evidence type="ECO:0000256" key="6">
    <source>
        <dbReference type="ARBA" id="ARBA00022692"/>
    </source>
</evidence>
<dbReference type="PANTHER" id="PTHR34308">
    <property type="entry name" value="COBALAMIN BIOSYNTHESIS PROTEIN CBIB"/>
    <property type="match status" value="1"/>
</dbReference>
<dbReference type="GO" id="GO:0015420">
    <property type="term" value="F:ABC-type vitamin B12 transporter activity"/>
    <property type="evidence" value="ECO:0007669"/>
    <property type="project" value="UniProtKB-UniRule"/>
</dbReference>
<dbReference type="Proteomes" id="UP001057753">
    <property type="component" value="Unassembled WGS sequence"/>
</dbReference>
<comment type="caution">
    <text evidence="10">The sequence shown here is derived from an EMBL/GenBank/DDBJ whole genome shotgun (WGS) entry which is preliminary data.</text>
</comment>
<evidence type="ECO:0000313" key="11">
    <source>
        <dbReference type="Proteomes" id="UP001057753"/>
    </source>
</evidence>
<comment type="subcellular location">
    <subcellularLocation>
        <location evidence="1 9">Cell membrane</location>
        <topology evidence="1 9">Multi-pass membrane protein</topology>
    </subcellularLocation>
</comment>
<dbReference type="Pfam" id="PF03186">
    <property type="entry name" value="CobD_Cbib"/>
    <property type="match status" value="1"/>
</dbReference>
<evidence type="ECO:0000256" key="9">
    <source>
        <dbReference type="HAMAP-Rule" id="MF_00024"/>
    </source>
</evidence>
<keyword evidence="4 9" id="KW-1003">Cell membrane</keyword>
<dbReference type="AlphaFoldDB" id="A0A9Q4B3E7"/>
<evidence type="ECO:0000256" key="8">
    <source>
        <dbReference type="ARBA" id="ARBA00023136"/>
    </source>
</evidence>
<keyword evidence="7 9" id="KW-1133">Transmembrane helix</keyword>
<evidence type="ECO:0000256" key="5">
    <source>
        <dbReference type="ARBA" id="ARBA00022573"/>
    </source>
</evidence>
<evidence type="ECO:0000256" key="7">
    <source>
        <dbReference type="ARBA" id="ARBA00022989"/>
    </source>
</evidence>
<dbReference type="EMBL" id="JABXYM010000001">
    <property type="protein sequence ID" value="MCR6097415.1"/>
    <property type="molecule type" value="Genomic_DNA"/>
</dbReference>
<dbReference type="InterPro" id="IPR004485">
    <property type="entry name" value="Cobalamin_biosynth_CobD/CbiB"/>
</dbReference>
<dbReference type="GO" id="GO:0009236">
    <property type="term" value="P:cobalamin biosynthetic process"/>
    <property type="evidence" value="ECO:0007669"/>
    <property type="project" value="UniProtKB-UniRule"/>
</dbReference>
<keyword evidence="5 9" id="KW-0169">Cobalamin biosynthesis</keyword>
<dbReference type="PANTHER" id="PTHR34308:SF1">
    <property type="entry name" value="COBALAMIN BIOSYNTHESIS PROTEIN CBIB"/>
    <property type="match status" value="1"/>
</dbReference>
<feature type="transmembrane region" description="Helical" evidence="9">
    <location>
        <begin position="297"/>
        <end position="320"/>
    </location>
</feature>
<comment type="caution">
    <text evidence="9">Lacks conserved residue(s) required for the propagation of feature annotation.</text>
</comment>
<dbReference type="NCBIfam" id="TIGR00380">
    <property type="entry name" value="cobal_cbiB"/>
    <property type="match status" value="1"/>
</dbReference>
<feature type="transmembrane region" description="Helical" evidence="9">
    <location>
        <begin position="212"/>
        <end position="231"/>
    </location>
</feature>
<name>A0A9Q4B3E7_SALAG</name>
<dbReference type="GO" id="GO:0048472">
    <property type="term" value="F:threonine-phosphate decarboxylase activity"/>
    <property type="evidence" value="ECO:0007669"/>
    <property type="project" value="InterPro"/>
</dbReference>
<organism evidence="10 11">
    <name type="scientific">Salipaludibacillus agaradhaerens</name>
    <name type="common">Bacillus agaradhaerens</name>
    <dbReference type="NCBI Taxonomy" id="76935"/>
    <lineage>
        <taxon>Bacteria</taxon>
        <taxon>Bacillati</taxon>
        <taxon>Bacillota</taxon>
        <taxon>Bacilli</taxon>
        <taxon>Bacillales</taxon>
        <taxon>Bacillaceae</taxon>
    </lineage>
</organism>
<keyword evidence="11" id="KW-1185">Reference proteome</keyword>
<sequence length="322" mass="35868">MDMVVPLIILIVIGAIVLDLMLGDPRWLPHPVIGIGRLIRFFDKRWNRGPVHIKKRNGVFLTLVIVLSVFLITSAVTVSLYILHPVAGTLGQLYMISTTIAIKGLRQAARDIVKPLTTGDLSEARLKLSMIVGRDTADLNEEEIVRGTVETVAENTTDAITAPIFWAFIGGAPLAMTYRAINTLDSMVGYKNNTYKDFGWCSARLDDVVNWLPARITALTLWLGGFFVKGVRLRHAWQLTRRDAPKHPSPNSGWTEAMMAALLGVQLGGRNTYSGQVSDRARMGVPFEQLHCHHILLALRCMHGGWVYFTLLMSGTWLLLHF</sequence>
<dbReference type="GO" id="GO:0005886">
    <property type="term" value="C:plasma membrane"/>
    <property type="evidence" value="ECO:0007669"/>
    <property type="project" value="UniProtKB-SubCell"/>
</dbReference>
<feature type="transmembrane region" description="Helical" evidence="9">
    <location>
        <begin position="58"/>
        <end position="83"/>
    </location>
</feature>
<dbReference type="RefSeq" id="WP_257821805.1">
    <property type="nucleotide sequence ID" value="NZ_JABXYM010000001.1"/>
</dbReference>
<proteinExistence type="inferred from homology"/>
<evidence type="ECO:0000313" key="10">
    <source>
        <dbReference type="EMBL" id="MCR6097415.1"/>
    </source>
</evidence>
<comment type="function">
    <text evidence="9">Converts cobyric acid to cobinamide by the addition of aminopropanol on the F carboxylic group.</text>
</comment>